<dbReference type="RefSeq" id="XP_056479232.1">
    <property type="nucleotide sequence ID" value="XM_056614191.1"/>
</dbReference>
<organism evidence="1 2">
    <name type="scientific">Penicillium argentinense</name>
    <dbReference type="NCBI Taxonomy" id="1131581"/>
    <lineage>
        <taxon>Eukaryota</taxon>
        <taxon>Fungi</taxon>
        <taxon>Dikarya</taxon>
        <taxon>Ascomycota</taxon>
        <taxon>Pezizomycotina</taxon>
        <taxon>Eurotiomycetes</taxon>
        <taxon>Eurotiomycetidae</taxon>
        <taxon>Eurotiales</taxon>
        <taxon>Aspergillaceae</taxon>
        <taxon>Penicillium</taxon>
    </lineage>
</organism>
<reference evidence="1" key="1">
    <citation type="submission" date="2022-11" db="EMBL/GenBank/DDBJ databases">
        <authorList>
            <person name="Petersen C."/>
        </authorList>
    </citation>
    <scope>NUCLEOTIDE SEQUENCE</scope>
    <source>
        <strain evidence="1">IBT 30761</strain>
    </source>
</reference>
<evidence type="ECO:0000313" key="2">
    <source>
        <dbReference type="Proteomes" id="UP001149074"/>
    </source>
</evidence>
<evidence type="ECO:0008006" key="3">
    <source>
        <dbReference type="Google" id="ProtNLM"/>
    </source>
</evidence>
<name>A0A9W9G346_9EURO</name>
<dbReference type="InterPro" id="IPR036047">
    <property type="entry name" value="F-box-like_dom_sf"/>
</dbReference>
<proteinExistence type="predicted"/>
<dbReference type="EMBL" id="JAPQKI010000002">
    <property type="protein sequence ID" value="KAJ5111162.1"/>
    <property type="molecule type" value="Genomic_DNA"/>
</dbReference>
<dbReference type="GeneID" id="81353170"/>
<comment type="caution">
    <text evidence="1">The sequence shown here is derived from an EMBL/GenBank/DDBJ whole genome shotgun (WGS) entry which is preliminary data.</text>
</comment>
<dbReference type="AlphaFoldDB" id="A0A9W9G346"/>
<sequence length="243" mass="28251">MINIEHAIIEKRNLRLTANPIEPFLLAIPIELQLHIISFLDYPSSLALSHANKQLHSMIPVETPKTSTQKMAFLTAVETWQRNTARYACKYCLKLRPSHAFADNQLNGRRSKGDAECDRRVCLDCGFRKGIYQPGQPIVVNGRRQILCSLCNERRRYGMYCMLCWRCESCFAKHNMPRTPYHTSMGQYIRQHGCPRCSHHLEDLGGPESEAQMTFEEVLLHMKMAGLERHVEETVSFWYEDYR</sequence>
<dbReference type="Proteomes" id="UP001149074">
    <property type="component" value="Unassembled WGS sequence"/>
</dbReference>
<gene>
    <name evidence="1" type="ORF">N7532_001697</name>
</gene>
<keyword evidence="2" id="KW-1185">Reference proteome</keyword>
<dbReference type="OrthoDB" id="4337115at2759"/>
<protein>
    <recommendedName>
        <fullName evidence="3">F-box domain-containing protein</fullName>
    </recommendedName>
</protein>
<evidence type="ECO:0000313" key="1">
    <source>
        <dbReference type="EMBL" id="KAJ5111162.1"/>
    </source>
</evidence>
<accession>A0A9W9G346</accession>
<reference evidence="1" key="2">
    <citation type="journal article" date="2023" name="IMA Fungus">
        <title>Comparative genomic study of the Penicillium genus elucidates a diverse pangenome and 15 lateral gene transfer events.</title>
        <authorList>
            <person name="Petersen C."/>
            <person name="Sorensen T."/>
            <person name="Nielsen M.R."/>
            <person name="Sondergaard T.E."/>
            <person name="Sorensen J.L."/>
            <person name="Fitzpatrick D.A."/>
            <person name="Frisvad J.C."/>
            <person name="Nielsen K.L."/>
        </authorList>
    </citation>
    <scope>NUCLEOTIDE SEQUENCE</scope>
    <source>
        <strain evidence="1">IBT 30761</strain>
    </source>
</reference>
<dbReference type="SUPFAM" id="SSF81383">
    <property type="entry name" value="F-box domain"/>
    <property type="match status" value="1"/>
</dbReference>